<dbReference type="STRING" id="276.THFILI_02335"/>
<dbReference type="InterPro" id="IPR036291">
    <property type="entry name" value="NAD(P)-bd_dom_sf"/>
</dbReference>
<dbReference type="InterPro" id="IPR011032">
    <property type="entry name" value="GroES-like_sf"/>
</dbReference>
<dbReference type="Pfam" id="PF00107">
    <property type="entry name" value="ADH_zinc_N"/>
    <property type="match status" value="1"/>
</dbReference>
<evidence type="ECO:0000259" key="2">
    <source>
        <dbReference type="SMART" id="SM00829"/>
    </source>
</evidence>
<dbReference type="Proteomes" id="UP000030364">
    <property type="component" value="Unassembled WGS sequence"/>
</dbReference>
<dbReference type="CDD" id="cd08266">
    <property type="entry name" value="Zn_ADH_like1"/>
    <property type="match status" value="1"/>
</dbReference>
<dbReference type="PATRIC" id="fig|276.5.peg.1613"/>
<dbReference type="InterPro" id="IPR013149">
    <property type="entry name" value="ADH-like_C"/>
</dbReference>
<dbReference type="SUPFAM" id="SSF51735">
    <property type="entry name" value="NAD(P)-binding Rossmann-fold domains"/>
    <property type="match status" value="1"/>
</dbReference>
<dbReference type="Pfam" id="PF08240">
    <property type="entry name" value="ADH_N"/>
    <property type="match status" value="1"/>
</dbReference>
<keyword evidence="4" id="KW-1185">Reference proteome</keyword>
<evidence type="ECO:0000313" key="4">
    <source>
        <dbReference type="Proteomes" id="UP000030364"/>
    </source>
</evidence>
<protein>
    <submittedName>
        <fullName evidence="3">Alcohol dehydrogenase</fullName>
    </submittedName>
</protein>
<keyword evidence="1" id="KW-0521">NADP</keyword>
<evidence type="ECO:0000313" key="3">
    <source>
        <dbReference type="EMBL" id="KGQ21587.1"/>
    </source>
</evidence>
<organism evidence="3 4">
    <name type="scientific">Thermus filiformis</name>
    <dbReference type="NCBI Taxonomy" id="276"/>
    <lineage>
        <taxon>Bacteria</taxon>
        <taxon>Thermotogati</taxon>
        <taxon>Deinococcota</taxon>
        <taxon>Deinococci</taxon>
        <taxon>Thermales</taxon>
        <taxon>Thermaceae</taxon>
        <taxon>Thermus</taxon>
    </lineage>
</organism>
<dbReference type="GO" id="GO:0016491">
    <property type="term" value="F:oxidoreductase activity"/>
    <property type="evidence" value="ECO:0007669"/>
    <property type="project" value="InterPro"/>
</dbReference>
<accession>A0A0A2WS58</accession>
<dbReference type="PANTHER" id="PTHR44154">
    <property type="entry name" value="QUINONE OXIDOREDUCTASE"/>
    <property type="match status" value="1"/>
</dbReference>
<dbReference type="RefSeq" id="WP_038065418.1">
    <property type="nucleotide sequence ID" value="NZ_JPSL02000036.1"/>
</dbReference>
<dbReference type="SUPFAM" id="SSF50129">
    <property type="entry name" value="GroES-like"/>
    <property type="match status" value="1"/>
</dbReference>
<dbReference type="Gene3D" id="3.40.50.720">
    <property type="entry name" value="NAD(P)-binding Rossmann-like Domain"/>
    <property type="match status" value="1"/>
</dbReference>
<dbReference type="EMBL" id="JPSL02000036">
    <property type="protein sequence ID" value="KGQ21587.1"/>
    <property type="molecule type" value="Genomic_DNA"/>
</dbReference>
<dbReference type="InterPro" id="IPR051603">
    <property type="entry name" value="Zinc-ADH_QOR/CCCR"/>
</dbReference>
<dbReference type="PANTHER" id="PTHR44154:SF1">
    <property type="entry name" value="QUINONE OXIDOREDUCTASE"/>
    <property type="match status" value="1"/>
</dbReference>
<reference evidence="3 4" key="1">
    <citation type="journal article" date="2015" name="Genome Announc.">
        <title>Draft Genome Sequence of the Thermophile Thermus filiformis ATCC 43280, Producer of Carotenoid-(Di)glucoside-Branched Fatty Acid (Di)esters and Source of Hyperthermostable Enzymes of Biotechnological Interest.</title>
        <authorList>
            <person name="Mandelli F."/>
            <person name="Oliveira Ramires B."/>
            <person name="Couger M.B."/>
            <person name="Paixao D.A."/>
            <person name="Camilo C.M."/>
            <person name="Polikarpov I."/>
            <person name="Prade R."/>
            <person name="Riano-Pachon D.M."/>
            <person name="Squina F.M."/>
        </authorList>
    </citation>
    <scope>NUCLEOTIDE SEQUENCE [LARGE SCALE GENOMIC DNA]</scope>
    <source>
        <strain evidence="3 4">ATCC 43280</strain>
    </source>
</reference>
<gene>
    <name evidence="3" type="ORF">THFILI_02335</name>
</gene>
<dbReference type="InterPro" id="IPR020843">
    <property type="entry name" value="ER"/>
</dbReference>
<comment type="caution">
    <text evidence="3">The sequence shown here is derived from an EMBL/GenBank/DDBJ whole genome shotgun (WGS) entry which is preliminary data.</text>
</comment>
<dbReference type="Gene3D" id="3.90.180.10">
    <property type="entry name" value="Medium-chain alcohol dehydrogenases, catalytic domain"/>
    <property type="match status" value="1"/>
</dbReference>
<evidence type="ECO:0000256" key="1">
    <source>
        <dbReference type="ARBA" id="ARBA00022857"/>
    </source>
</evidence>
<name>A0A0A2WS58_THEFI</name>
<proteinExistence type="predicted"/>
<dbReference type="AlphaFoldDB" id="A0A0A2WS58"/>
<sequence>MRAVVMESRGGPEVLKVTEVPDPVPGPKEVRIRVKAVALNHLDIWVRKGVASPRLALPHVLGADVAGVVESVGPGVTGVSPGEEVVVNPGLSCGRCEKCLSGQDNLCPRYEILGEHRWGGYAELLVVPEVNVLPKPKNLSFEEAAAFPLTFLTAWQMVVDKLQVKPGEDVLVMAAGSGVSVAAIQIAKLFGARVIATAGSEEKLRRAKELGADETVNYTHPDWYKEVRALTGGKGADAVVDHTGALYWEGVVKATANGGRIAIAGASSGYEGTMPFAHVFFRQISIYGSTMGSKGRMFGIIRFLEAGRLRPVVGQVLPLEAAQEAHRLLEERRVFGKVVLQV</sequence>
<dbReference type="SMART" id="SM00829">
    <property type="entry name" value="PKS_ER"/>
    <property type="match status" value="1"/>
</dbReference>
<dbReference type="InterPro" id="IPR013154">
    <property type="entry name" value="ADH-like_N"/>
</dbReference>
<feature type="domain" description="Enoyl reductase (ER)" evidence="2">
    <location>
        <begin position="10"/>
        <end position="340"/>
    </location>
</feature>
<dbReference type="OrthoDB" id="9787435at2"/>